<dbReference type="Gene3D" id="3.40.50.720">
    <property type="entry name" value="NAD(P)-binding Rossmann-like Domain"/>
    <property type="match status" value="1"/>
</dbReference>
<reference evidence="2" key="1">
    <citation type="submission" date="2018-05" db="EMBL/GenBank/DDBJ databases">
        <authorList>
            <person name="Lanie J.A."/>
            <person name="Ng W.-L."/>
            <person name="Kazmierczak K.M."/>
            <person name="Andrzejewski T.M."/>
            <person name="Davidsen T.M."/>
            <person name="Wayne K.J."/>
            <person name="Tettelin H."/>
            <person name="Glass J.I."/>
            <person name="Rusch D."/>
            <person name="Podicherti R."/>
            <person name="Tsui H.-C.T."/>
            <person name="Winkler M.E."/>
        </authorList>
    </citation>
    <scope>NUCLEOTIDE SEQUENCE</scope>
</reference>
<comment type="similarity">
    <text evidence="1">Belongs to the short-chain dehydrogenases/reductases (SDR) family.</text>
</comment>
<dbReference type="InterPro" id="IPR036291">
    <property type="entry name" value="NAD(P)-bd_dom_sf"/>
</dbReference>
<dbReference type="PRINTS" id="PR00080">
    <property type="entry name" value="SDRFAMILY"/>
</dbReference>
<dbReference type="InterPro" id="IPR002347">
    <property type="entry name" value="SDR_fam"/>
</dbReference>
<dbReference type="CDD" id="cd05233">
    <property type="entry name" value="SDR_c"/>
    <property type="match status" value="1"/>
</dbReference>
<dbReference type="AlphaFoldDB" id="A0A382NL74"/>
<dbReference type="SUPFAM" id="SSF51735">
    <property type="entry name" value="NAD(P)-binding Rossmann-fold domains"/>
    <property type="match status" value="1"/>
</dbReference>
<dbReference type="PRINTS" id="PR00081">
    <property type="entry name" value="GDHRDH"/>
</dbReference>
<name>A0A382NL74_9ZZZZ</name>
<accession>A0A382NL74</accession>
<sequence length="183" mass="19184">MDEFFSKISEHFGSLDIVVANAGGGKVGPVDQVDEATFDEMTDTNWKGAFFTIQKALTLMGEGGSIQLISSCANLKGLPAFSVYSGTKAAVRSLARCLAAELAPKGIRVNCLSPGAIETPVWTRTGVPADQVDGVKESMIPMIPMERFGEPDEVASVALFLASEESSYVTGANIAADGGFAQV</sequence>
<dbReference type="FunFam" id="3.40.50.720:FF:000084">
    <property type="entry name" value="Short-chain dehydrogenase reductase"/>
    <property type="match status" value="1"/>
</dbReference>
<organism evidence="2">
    <name type="scientific">marine metagenome</name>
    <dbReference type="NCBI Taxonomy" id="408172"/>
    <lineage>
        <taxon>unclassified sequences</taxon>
        <taxon>metagenomes</taxon>
        <taxon>ecological metagenomes</taxon>
    </lineage>
</organism>
<dbReference type="PROSITE" id="PS00061">
    <property type="entry name" value="ADH_SHORT"/>
    <property type="match status" value="1"/>
</dbReference>
<dbReference type="InterPro" id="IPR020904">
    <property type="entry name" value="Sc_DH/Rdtase_CS"/>
</dbReference>
<evidence type="ECO:0000313" key="2">
    <source>
        <dbReference type="EMBL" id="SVC61238.1"/>
    </source>
</evidence>
<protein>
    <submittedName>
        <fullName evidence="2">Uncharacterized protein</fullName>
    </submittedName>
</protein>
<dbReference type="GO" id="GO:0016616">
    <property type="term" value="F:oxidoreductase activity, acting on the CH-OH group of donors, NAD or NADP as acceptor"/>
    <property type="evidence" value="ECO:0007669"/>
    <property type="project" value="TreeGrafter"/>
</dbReference>
<gene>
    <name evidence="2" type="ORF">METZ01_LOCUS314092</name>
</gene>
<dbReference type="Pfam" id="PF13561">
    <property type="entry name" value="adh_short_C2"/>
    <property type="match status" value="1"/>
</dbReference>
<dbReference type="EMBL" id="UINC01100858">
    <property type="protein sequence ID" value="SVC61238.1"/>
    <property type="molecule type" value="Genomic_DNA"/>
</dbReference>
<proteinExistence type="inferred from homology"/>
<dbReference type="PANTHER" id="PTHR42760">
    <property type="entry name" value="SHORT-CHAIN DEHYDROGENASES/REDUCTASES FAMILY MEMBER"/>
    <property type="match status" value="1"/>
</dbReference>
<evidence type="ECO:0000256" key="1">
    <source>
        <dbReference type="ARBA" id="ARBA00006484"/>
    </source>
</evidence>